<keyword evidence="4" id="KW-1185">Reference proteome</keyword>
<proteinExistence type="predicted"/>
<gene>
    <name evidence="3" type="ORF">N7456_003032</name>
</gene>
<accession>A0A9W9FVD8</accession>
<evidence type="ECO:0000313" key="3">
    <source>
        <dbReference type="EMBL" id="KAJ5106357.1"/>
    </source>
</evidence>
<comment type="caution">
    <text evidence="3">The sequence shown here is derived from an EMBL/GenBank/DDBJ whole genome shotgun (WGS) entry which is preliminary data.</text>
</comment>
<dbReference type="EMBL" id="JAPQKH010000003">
    <property type="protein sequence ID" value="KAJ5106357.1"/>
    <property type="molecule type" value="Genomic_DNA"/>
</dbReference>
<name>A0A9W9FVD8_9EURO</name>
<reference evidence="3" key="1">
    <citation type="submission" date="2022-11" db="EMBL/GenBank/DDBJ databases">
        <authorList>
            <person name="Petersen C."/>
        </authorList>
    </citation>
    <scope>NUCLEOTIDE SEQUENCE</scope>
    <source>
        <strain evidence="3">IBT 30069</strain>
    </source>
</reference>
<evidence type="ECO:0000313" key="4">
    <source>
        <dbReference type="Proteomes" id="UP001149165"/>
    </source>
</evidence>
<feature type="transmembrane region" description="Helical" evidence="2">
    <location>
        <begin position="29"/>
        <end position="55"/>
    </location>
</feature>
<dbReference type="AlphaFoldDB" id="A0A9W9FVD8"/>
<dbReference type="Proteomes" id="UP001149165">
    <property type="component" value="Unassembled WGS sequence"/>
</dbReference>
<keyword evidence="2" id="KW-0472">Membrane</keyword>
<dbReference type="OrthoDB" id="4365699at2759"/>
<keyword evidence="2" id="KW-0812">Transmembrane</keyword>
<evidence type="ECO:0000256" key="1">
    <source>
        <dbReference type="SAM" id="MobiDB-lite"/>
    </source>
</evidence>
<sequence length="143" mass="15567">MLRISCIQGAVQLHHSIRSSSDSSDDKTYHLSGGAITGIVVVCFAAVAIVLLIIFRKQVVICCARKKNIVADEEQTLPPPAYVSSQTQLATHDASYKDRSPWKPAEMSSDQNAVHEIGQPAPHELSSVHGNSNQPERVLHELS</sequence>
<reference evidence="3" key="2">
    <citation type="journal article" date="2023" name="IMA Fungus">
        <title>Comparative genomic study of the Penicillium genus elucidates a diverse pangenome and 15 lateral gene transfer events.</title>
        <authorList>
            <person name="Petersen C."/>
            <person name="Sorensen T."/>
            <person name="Nielsen M.R."/>
            <person name="Sondergaard T.E."/>
            <person name="Sorensen J.L."/>
            <person name="Fitzpatrick D.A."/>
            <person name="Frisvad J.C."/>
            <person name="Nielsen K.L."/>
        </authorList>
    </citation>
    <scope>NUCLEOTIDE SEQUENCE</scope>
    <source>
        <strain evidence="3">IBT 30069</strain>
    </source>
</reference>
<evidence type="ECO:0000256" key="2">
    <source>
        <dbReference type="SAM" id="Phobius"/>
    </source>
</evidence>
<feature type="region of interest" description="Disordered" evidence="1">
    <location>
        <begin position="75"/>
        <end position="143"/>
    </location>
</feature>
<protein>
    <submittedName>
        <fullName evidence="3">Uncharacterized protein</fullName>
    </submittedName>
</protein>
<keyword evidence="2" id="KW-1133">Transmembrane helix</keyword>
<organism evidence="3 4">
    <name type="scientific">Penicillium angulare</name>
    <dbReference type="NCBI Taxonomy" id="116970"/>
    <lineage>
        <taxon>Eukaryota</taxon>
        <taxon>Fungi</taxon>
        <taxon>Dikarya</taxon>
        <taxon>Ascomycota</taxon>
        <taxon>Pezizomycotina</taxon>
        <taxon>Eurotiomycetes</taxon>
        <taxon>Eurotiomycetidae</taxon>
        <taxon>Eurotiales</taxon>
        <taxon>Aspergillaceae</taxon>
        <taxon>Penicillium</taxon>
    </lineage>
</organism>